<protein>
    <submittedName>
        <fullName evidence="2">ORF7 protein</fullName>
    </submittedName>
</protein>
<feature type="transmembrane region" description="Helical" evidence="1">
    <location>
        <begin position="54"/>
        <end position="75"/>
    </location>
</feature>
<organism evidence="2">
    <name type="scientific">Bat Coronavirus RaGD16</name>
    <dbReference type="NCBI Taxonomy" id="3018877"/>
    <lineage>
        <taxon>Viruses</taxon>
        <taxon>Riboviria</taxon>
        <taxon>Orthornavirae</taxon>
        <taxon>Pisuviricota</taxon>
        <taxon>Pisoniviricetes</taxon>
        <taxon>Nidovirales</taxon>
        <taxon>Cornidovirineae</taxon>
        <taxon>Coronaviridae</taxon>
        <taxon>Orthocoronavirinae</taxon>
    </lineage>
</organism>
<dbReference type="EMBL" id="OQ175190">
    <property type="protein sequence ID" value="WCC62700.1"/>
    <property type="molecule type" value="Genomic_RNA"/>
</dbReference>
<keyword evidence="1" id="KW-1133">Transmembrane helix</keyword>
<reference evidence="2" key="1">
    <citation type="submission" date="2023-01" db="EMBL/GenBank/DDBJ databases">
        <title>Panoramic Analysis of Coronaviruses Carried by Representative Bat Species in Southern China to Better Understand the Coronavirus Sphere.</title>
        <authorList>
            <person name="Han Y."/>
            <person name="Xu P."/>
            <person name="Wang Y."/>
            <person name="Zhao W."/>
            <person name="Wang J."/>
            <person name="Jin Q."/>
            <person name="Wu Z."/>
        </authorList>
    </citation>
    <scope>NUCLEOTIDE SEQUENCE</scope>
    <source>
        <strain evidence="2">BtRa-AlphaCoV/GD2016-Q196</strain>
    </source>
</reference>
<keyword evidence="1" id="KW-0472">Membrane</keyword>
<gene>
    <name evidence="2" type="primary">ORF7</name>
</gene>
<keyword evidence="1" id="KW-0812">Transmembrane</keyword>
<name>A0AA49EBA3_9NIDO</name>
<sequence length="103" mass="12233">MNQIVLVLCWLICFSVLFDWYLDVIFYACQVRTWHGLVYQCNWSWSLFFEDFSAWLKCLSVVIIGFLACISFMFADFAAEVFDLFEQLLIKIGTCCRFMTYNP</sequence>
<evidence type="ECO:0000313" key="2">
    <source>
        <dbReference type="EMBL" id="WCC62700.1"/>
    </source>
</evidence>
<evidence type="ECO:0000256" key="1">
    <source>
        <dbReference type="SAM" id="Phobius"/>
    </source>
</evidence>
<accession>A0AA49EBA3</accession>
<proteinExistence type="predicted"/>